<dbReference type="Proteomes" id="UP000321926">
    <property type="component" value="Unassembled WGS sequence"/>
</dbReference>
<accession>A0A5C8KEK9</accession>
<protein>
    <recommendedName>
        <fullName evidence="3">DUF2490 domain-containing protein</fullName>
    </recommendedName>
</protein>
<gene>
    <name evidence="1" type="ORF">FVR03_04265</name>
</gene>
<evidence type="ECO:0000313" key="2">
    <source>
        <dbReference type="Proteomes" id="UP000321926"/>
    </source>
</evidence>
<organism evidence="1 2">
    <name type="scientific">Pontibacter qinzhouensis</name>
    <dbReference type="NCBI Taxonomy" id="2603253"/>
    <lineage>
        <taxon>Bacteria</taxon>
        <taxon>Pseudomonadati</taxon>
        <taxon>Bacteroidota</taxon>
        <taxon>Cytophagia</taxon>
        <taxon>Cytophagales</taxon>
        <taxon>Hymenobacteraceae</taxon>
        <taxon>Pontibacter</taxon>
    </lineage>
</organism>
<evidence type="ECO:0008006" key="3">
    <source>
        <dbReference type="Google" id="ProtNLM"/>
    </source>
</evidence>
<reference evidence="1 2" key="1">
    <citation type="submission" date="2019-08" db="EMBL/GenBank/DDBJ databases">
        <authorList>
            <person name="Shi S."/>
        </authorList>
    </citation>
    <scope>NUCLEOTIDE SEQUENCE [LARGE SCALE GENOMIC DNA]</scope>
    <source>
        <strain evidence="1 2">GY10130</strain>
    </source>
</reference>
<dbReference type="InterPro" id="IPR036709">
    <property type="entry name" value="Autotransporte_beta_dom_sf"/>
</dbReference>
<dbReference type="SUPFAM" id="SSF103515">
    <property type="entry name" value="Autotransporter"/>
    <property type="match status" value="1"/>
</dbReference>
<dbReference type="RefSeq" id="WP_147920527.1">
    <property type="nucleotide sequence ID" value="NZ_VRTY01000010.1"/>
</dbReference>
<proteinExistence type="predicted"/>
<dbReference type="EMBL" id="VRTY01000010">
    <property type="protein sequence ID" value="TXK50874.1"/>
    <property type="molecule type" value="Genomic_DNA"/>
</dbReference>
<comment type="caution">
    <text evidence="1">The sequence shown here is derived from an EMBL/GenBank/DDBJ whole genome shotgun (WGS) entry which is preliminary data.</text>
</comment>
<name>A0A5C8KEK9_9BACT</name>
<dbReference type="OrthoDB" id="982903at2"/>
<keyword evidence="2" id="KW-1185">Reference proteome</keyword>
<sequence length="287" mass="32954">MKNLFQKQHGTSSAKGLRSLYKGCTLLAGLLLLSVVPGVVAAQSKITAATALWPEVQLNYGVGEDGILFFQNQYRINTDSRFNDLAASGPFSGFERAQLTLGYEHTFTDHWRGGALFRYAFENYPKTQFYTAFLRHNGNIGSLFFNKQGMFEYVNQEEQDAFGRYSFLAELGKRFPVGNRFLTPALSYELLLRREFGKSTSTAEERTIDRTRLRFELTYELTENLRLSPFVMRQTDYYFVLVPPKYDENDRLIEDGYTTKRNRISPVIGLEIKFNLNTPVNTASFTY</sequence>
<evidence type="ECO:0000313" key="1">
    <source>
        <dbReference type="EMBL" id="TXK50874.1"/>
    </source>
</evidence>
<dbReference type="AlphaFoldDB" id="A0A5C8KEK9"/>